<protein>
    <submittedName>
        <fullName evidence="1">Uncharacterized protein</fullName>
    </submittedName>
</protein>
<dbReference type="EMBL" id="MN740028">
    <property type="protein sequence ID" value="QHT84904.1"/>
    <property type="molecule type" value="Genomic_DNA"/>
</dbReference>
<evidence type="ECO:0000313" key="1">
    <source>
        <dbReference type="EMBL" id="QHT84904.1"/>
    </source>
</evidence>
<reference evidence="1" key="1">
    <citation type="journal article" date="2020" name="Nature">
        <title>Giant virus diversity and host interactions through global metagenomics.</title>
        <authorList>
            <person name="Schulz F."/>
            <person name="Roux S."/>
            <person name="Paez-Espino D."/>
            <person name="Jungbluth S."/>
            <person name="Walsh D.A."/>
            <person name="Denef V.J."/>
            <person name="McMahon K.D."/>
            <person name="Konstantinidis K.T."/>
            <person name="Eloe-Fadrosh E.A."/>
            <person name="Kyrpides N.C."/>
            <person name="Woyke T."/>
        </authorList>
    </citation>
    <scope>NUCLEOTIDE SEQUENCE</scope>
    <source>
        <strain evidence="1">GVMAG-M-3300023184-178</strain>
    </source>
</reference>
<accession>A0A6C0HWM0</accession>
<sequence length="187" mass="20679">MSVGYTNPISSSGGQTFINSRFSLSLGGGIPGFIPQQVQTTNNYDAFAQTRFLLKNGWNTTYPTQLQNSPLLKDTPIIDQPICTPFRAVNNAGDLLSRKYYSCGGPCQTFQSRPGLFGLKNAFGHIQDQCDGSGIPPASCNIKYVYDSSDYSRYLKQRAINKNYNDLTYGGNDGSPNQSAWRAIRRY</sequence>
<dbReference type="AlphaFoldDB" id="A0A6C0HWM0"/>
<proteinExistence type="predicted"/>
<name>A0A6C0HWM0_9ZZZZ</name>
<organism evidence="1">
    <name type="scientific">viral metagenome</name>
    <dbReference type="NCBI Taxonomy" id="1070528"/>
    <lineage>
        <taxon>unclassified sequences</taxon>
        <taxon>metagenomes</taxon>
        <taxon>organismal metagenomes</taxon>
    </lineage>
</organism>